<comment type="subcellular location">
    <subcellularLocation>
        <location evidence="1">Cell outer membrane</location>
    </subcellularLocation>
</comment>
<keyword evidence="3" id="KW-0813">Transport</keyword>
<keyword evidence="4" id="KW-1134">Transmembrane beta strand</keyword>
<keyword evidence="9" id="KW-0732">Signal</keyword>
<dbReference type="EMBL" id="LFQU01000025">
    <property type="protein sequence ID" value="KOO67785.1"/>
    <property type="molecule type" value="Genomic_DNA"/>
</dbReference>
<dbReference type="Pfam" id="PF02321">
    <property type="entry name" value="OEP"/>
    <property type="match status" value="2"/>
</dbReference>
<dbReference type="GO" id="GO:0009279">
    <property type="term" value="C:cell outer membrane"/>
    <property type="evidence" value="ECO:0007669"/>
    <property type="project" value="UniProtKB-SubCell"/>
</dbReference>
<keyword evidence="6" id="KW-0472">Membrane</keyword>
<dbReference type="OrthoDB" id="9811587at2"/>
<keyword evidence="5" id="KW-0812">Transmembrane</keyword>
<evidence type="ECO:0000313" key="10">
    <source>
        <dbReference type="EMBL" id="KOO67785.1"/>
    </source>
</evidence>
<evidence type="ECO:0000256" key="2">
    <source>
        <dbReference type="ARBA" id="ARBA00007613"/>
    </source>
</evidence>
<organism evidence="10 11">
    <name type="scientific">Xylanibacter rarus</name>
    <dbReference type="NCBI Taxonomy" id="1676614"/>
    <lineage>
        <taxon>Bacteria</taxon>
        <taxon>Pseudomonadati</taxon>
        <taxon>Bacteroidota</taxon>
        <taxon>Bacteroidia</taxon>
        <taxon>Bacteroidales</taxon>
        <taxon>Prevotellaceae</taxon>
        <taxon>Xylanibacter</taxon>
    </lineage>
</organism>
<evidence type="ECO:0000256" key="3">
    <source>
        <dbReference type="ARBA" id="ARBA00022448"/>
    </source>
</evidence>
<dbReference type="Proteomes" id="UP000036951">
    <property type="component" value="Unassembled WGS sequence"/>
</dbReference>
<evidence type="ECO:0000256" key="4">
    <source>
        <dbReference type="ARBA" id="ARBA00022452"/>
    </source>
</evidence>
<evidence type="ECO:0000256" key="1">
    <source>
        <dbReference type="ARBA" id="ARBA00004442"/>
    </source>
</evidence>
<dbReference type="GO" id="GO:0015288">
    <property type="term" value="F:porin activity"/>
    <property type="evidence" value="ECO:0007669"/>
    <property type="project" value="TreeGrafter"/>
</dbReference>
<dbReference type="InterPro" id="IPR051906">
    <property type="entry name" value="TolC-like"/>
</dbReference>
<dbReference type="PANTHER" id="PTHR30026">
    <property type="entry name" value="OUTER MEMBRANE PROTEIN TOLC"/>
    <property type="match status" value="1"/>
</dbReference>
<dbReference type="SUPFAM" id="SSF56954">
    <property type="entry name" value="Outer membrane efflux proteins (OEP)"/>
    <property type="match status" value="1"/>
</dbReference>
<sequence>MNMKIAIITLALAAPVAAGAQQEWSLDRCVSYAIEHATEMGRERIEQKQALTEYRTSLLDFLPSVSAQVSGQYNWGRNIDPETNTYNNVTTFNNGYQISASLPVVDWGHTWNAFRKARITKNTAATALQKAKDDKAIEVMQKFVDAVYAIKSIEITDRKLADSKALLAKTRRLYELGEKSRPDVVQMESQVAEDDYNLLHQKNLARTALIALKTAMNYPAADSLSPDCSMAALTSQIPSSLMVDSMALSGKPDIIMAEANVEKARLEWKIRRADLLPQLSLGAGVSTNYYINLSQHQDRLPFRSQFRNNLGEYVYLTLSIPIFSPSTWSSVKRAKADYQLAMLDAQDARRKLNDAALQAVTDYEGYQKEVRQMEKKVAADSLAYRLSYRKYEEGMLSTFDIHEAAQTYLESSITLLQLRMLLAIRQKLVRYYINNEPLWTLN</sequence>
<evidence type="ECO:0000256" key="9">
    <source>
        <dbReference type="SAM" id="SignalP"/>
    </source>
</evidence>
<comment type="similarity">
    <text evidence="2">Belongs to the outer membrane factor (OMF) (TC 1.B.17) family.</text>
</comment>
<keyword evidence="11" id="KW-1185">Reference proteome</keyword>
<proteinExistence type="inferred from homology"/>
<comment type="caution">
    <text evidence="10">The sequence shown here is derived from an EMBL/GenBank/DDBJ whole genome shotgun (WGS) entry which is preliminary data.</text>
</comment>
<dbReference type="AlphaFoldDB" id="A0A8E1QW60"/>
<dbReference type="GO" id="GO:0015562">
    <property type="term" value="F:efflux transmembrane transporter activity"/>
    <property type="evidence" value="ECO:0007669"/>
    <property type="project" value="InterPro"/>
</dbReference>
<feature type="chain" id="PRO_5034490196" evidence="9">
    <location>
        <begin position="21"/>
        <end position="442"/>
    </location>
</feature>
<dbReference type="GO" id="GO:1990281">
    <property type="term" value="C:efflux pump complex"/>
    <property type="evidence" value="ECO:0007669"/>
    <property type="project" value="TreeGrafter"/>
</dbReference>
<accession>A0A8E1QW60</accession>
<dbReference type="PANTHER" id="PTHR30026:SF20">
    <property type="entry name" value="OUTER MEMBRANE PROTEIN TOLC"/>
    <property type="match status" value="1"/>
</dbReference>
<keyword evidence="7" id="KW-0998">Cell outer membrane</keyword>
<feature type="signal peptide" evidence="9">
    <location>
        <begin position="1"/>
        <end position="20"/>
    </location>
</feature>
<feature type="coiled-coil region" evidence="8">
    <location>
        <begin position="331"/>
        <end position="376"/>
    </location>
</feature>
<gene>
    <name evidence="10" type="ORF">ACU52_11540</name>
</gene>
<evidence type="ECO:0000256" key="7">
    <source>
        <dbReference type="ARBA" id="ARBA00023237"/>
    </source>
</evidence>
<evidence type="ECO:0000313" key="11">
    <source>
        <dbReference type="Proteomes" id="UP000036951"/>
    </source>
</evidence>
<dbReference type="Gene3D" id="1.20.1600.10">
    <property type="entry name" value="Outer membrane efflux proteins (OEP)"/>
    <property type="match status" value="1"/>
</dbReference>
<name>A0A8E1QW60_9BACT</name>
<protein>
    <submittedName>
        <fullName evidence="10">Transporter</fullName>
    </submittedName>
</protein>
<evidence type="ECO:0000256" key="6">
    <source>
        <dbReference type="ARBA" id="ARBA00023136"/>
    </source>
</evidence>
<dbReference type="InterPro" id="IPR003423">
    <property type="entry name" value="OMP_efflux"/>
</dbReference>
<reference evidence="10 11" key="1">
    <citation type="submission" date="2015-06" db="EMBL/GenBank/DDBJ databases">
        <title>Prevotella sp. 109, sp. nov., a novel member of the family Prevotellaceae isolated from human faeces.</title>
        <authorList>
            <person name="Shkoporov A.N."/>
            <person name="Chaplin A.V."/>
            <person name="Kafarskaia L.I."/>
            <person name="Efimov B.A."/>
        </authorList>
    </citation>
    <scope>NUCLEOTIDE SEQUENCE [LARGE SCALE GENOMIC DNA]</scope>
    <source>
        <strain evidence="10 11">109</strain>
    </source>
</reference>
<keyword evidence="8" id="KW-0175">Coiled coil</keyword>
<evidence type="ECO:0000256" key="8">
    <source>
        <dbReference type="SAM" id="Coils"/>
    </source>
</evidence>
<evidence type="ECO:0000256" key="5">
    <source>
        <dbReference type="ARBA" id="ARBA00022692"/>
    </source>
</evidence>